<evidence type="ECO:0000256" key="1">
    <source>
        <dbReference type="SAM" id="MobiDB-lite"/>
    </source>
</evidence>
<sequence>MAKIDATRNYYADLSVPATASDNDIRKSFRKLALECHPDRHPGQEQEWVAKFQQIQAAHEVLSDPQQRSKYDAERKKFRNLNIPPYHSPNTPRSRPPPPPRNTYTGTPNGGQYYRPPPPRPQPPPQRPAPQHHNTYTNGAGADRFSSKSYRTPPTAQRPDPFADRRNDTGAKANVFTAWQKMKQPRAEQPRPNPTNASNPNGTPFGRSHSTRVPSTKKGFDPSATGTDEGQARSAYRSNYERPKASPMEEDIVEDVPFAEANRVRTPYFSSKSGERTSMFGDGIGRSASVRNSPTHRPGSTADTGSYSDSGHRQRASYSGPPKKNLFPQYVSSSDEEEAGVFGGKGRKPHGPPPPKESPQQTANSGQGIFGTPHRNAQQANGASPNAFKSKSEESINLKFSPGAWSGKFEGKPDYFAPQKGSTNKGRVSPSRGRPAQRAGTDQQAASGQSQPPPPPSPFSQPFAQMPPPPPGPPPLNTQTTFPSGSDSAPHTAKFAPEQWAETFKESNWAYPVPSQTKETSPRRASAPTKRPNVARKGSVVPESSSNADDKPERKSKYQAFAEDVSGGDAMDVDEEVPSFAKAKSVPGFASAAGTDKANVPGPSNMPNGTATSIPPAPTEKAHVAGLNGFATELGKVAPFVPPTNHSLGLDELKDTLPFKSEASQNHPTKPNTAQKLKNPEVPMAPTVPAKLDKDSVDEYFSRMEGYVRQYRKWTQSMVGHFAAREEELLDLNDNFIHQRGETTNKIGFPGYMAREKEDEAVMETWKVGRELHISAMMKCQEVRNKTKQYLPSG</sequence>
<dbReference type="AlphaFoldDB" id="A0AAN6M2T5"/>
<dbReference type="PANTHER" id="PTHR44029:SF1">
    <property type="entry name" value="DNAJ HOMOLOG SUBFAMILY C MEMBER 21"/>
    <property type="match status" value="1"/>
</dbReference>
<reference evidence="3 4" key="1">
    <citation type="submission" date="2021-02" db="EMBL/GenBank/DDBJ databases">
        <title>Genome assembly of Pseudopithomyces chartarum.</title>
        <authorList>
            <person name="Jauregui R."/>
            <person name="Singh J."/>
            <person name="Voisey C."/>
        </authorList>
    </citation>
    <scope>NUCLEOTIDE SEQUENCE [LARGE SCALE GENOMIC DNA]</scope>
    <source>
        <strain evidence="3 4">AGR01</strain>
    </source>
</reference>
<feature type="region of interest" description="Disordered" evidence="1">
    <location>
        <begin position="60"/>
        <end position="559"/>
    </location>
</feature>
<dbReference type="SMART" id="SM00271">
    <property type="entry name" value="DnaJ"/>
    <property type="match status" value="1"/>
</dbReference>
<feature type="compositionally biased region" description="Low complexity" evidence="1">
    <location>
        <begin position="102"/>
        <end position="111"/>
    </location>
</feature>
<accession>A0AAN6M2T5</accession>
<comment type="caution">
    <text evidence="3">The sequence shown here is derived from an EMBL/GenBank/DDBJ whole genome shotgun (WGS) entry which is preliminary data.</text>
</comment>
<evidence type="ECO:0000313" key="3">
    <source>
        <dbReference type="EMBL" id="KAK3210024.1"/>
    </source>
</evidence>
<dbReference type="PRINTS" id="PR00625">
    <property type="entry name" value="JDOMAIN"/>
</dbReference>
<dbReference type="CDD" id="cd06257">
    <property type="entry name" value="DnaJ"/>
    <property type="match status" value="1"/>
</dbReference>
<dbReference type="Gene3D" id="1.10.287.110">
    <property type="entry name" value="DnaJ domain"/>
    <property type="match status" value="1"/>
</dbReference>
<feature type="compositionally biased region" description="Polar residues" evidence="1">
    <location>
        <begin position="662"/>
        <end position="676"/>
    </location>
</feature>
<gene>
    <name evidence="3" type="ORF">GRF29_44g1384844</name>
</gene>
<feature type="region of interest" description="Disordered" evidence="1">
    <location>
        <begin position="589"/>
        <end position="608"/>
    </location>
</feature>
<organism evidence="3 4">
    <name type="scientific">Pseudopithomyces chartarum</name>
    <dbReference type="NCBI Taxonomy" id="1892770"/>
    <lineage>
        <taxon>Eukaryota</taxon>
        <taxon>Fungi</taxon>
        <taxon>Dikarya</taxon>
        <taxon>Ascomycota</taxon>
        <taxon>Pezizomycotina</taxon>
        <taxon>Dothideomycetes</taxon>
        <taxon>Pleosporomycetidae</taxon>
        <taxon>Pleosporales</taxon>
        <taxon>Massarineae</taxon>
        <taxon>Didymosphaeriaceae</taxon>
        <taxon>Pseudopithomyces</taxon>
    </lineage>
</organism>
<feature type="region of interest" description="Disordered" evidence="1">
    <location>
        <begin position="1"/>
        <end position="23"/>
    </location>
</feature>
<feature type="domain" description="J" evidence="2">
    <location>
        <begin position="9"/>
        <end position="75"/>
    </location>
</feature>
<dbReference type="InterPro" id="IPR051964">
    <property type="entry name" value="Chaperone_stress_response"/>
</dbReference>
<dbReference type="InterPro" id="IPR001623">
    <property type="entry name" value="DnaJ_domain"/>
</dbReference>
<feature type="region of interest" description="Disordered" evidence="1">
    <location>
        <begin position="659"/>
        <end position="688"/>
    </location>
</feature>
<dbReference type="GO" id="GO:0005737">
    <property type="term" value="C:cytoplasm"/>
    <property type="evidence" value="ECO:0007669"/>
    <property type="project" value="TreeGrafter"/>
</dbReference>
<proteinExistence type="predicted"/>
<dbReference type="InterPro" id="IPR018253">
    <property type="entry name" value="DnaJ_domain_CS"/>
</dbReference>
<evidence type="ECO:0000313" key="4">
    <source>
        <dbReference type="Proteomes" id="UP001280581"/>
    </source>
</evidence>
<dbReference type="PROSITE" id="PS00636">
    <property type="entry name" value="DNAJ_1"/>
    <property type="match status" value="1"/>
</dbReference>
<dbReference type="Pfam" id="PF00226">
    <property type="entry name" value="DnaJ"/>
    <property type="match status" value="1"/>
</dbReference>
<evidence type="ECO:0000259" key="2">
    <source>
        <dbReference type="PROSITE" id="PS50076"/>
    </source>
</evidence>
<dbReference type="PROSITE" id="PS50076">
    <property type="entry name" value="DNAJ_2"/>
    <property type="match status" value="1"/>
</dbReference>
<name>A0AAN6M2T5_9PLEO</name>
<dbReference type="InterPro" id="IPR036869">
    <property type="entry name" value="J_dom_sf"/>
</dbReference>
<dbReference type="SUPFAM" id="SSF46565">
    <property type="entry name" value="Chaperone J-domain"/>
    <property type="match status" value="1"/>
</dbReference>
<dbReference type="EMBL" id="WVTA01000005">
    <property type="protein sequence ID" value="KAK3210024.1"/>
    <property type="molecule type" value="Genomic_DNA"/>
</dbReference>
<feature type="compositionally biased region" description="Polar residues" evidence="1">
    <location>
        <begin position="358"/>
        <end position="367"/>
    </location>
</feature>
<dbReference type="Proteomes" id="UP001280581">
    <property type="component" value="Unassembled WGS sequence"/>
</dbReference>
<feature type="compositionally biased region" description="Pro residues" evidence="1">
    <location>
        <begin position="115"/>
        <end position="128"/>
    </location>
</feature>
<protein>
    <recommendedName>
        <fullName evidence="2">J domain-containing protein</fullName>
    </recommendedName>
</protein>
<feature type="compositionally biased region" description="Pro residues" evidence="1">
    <location>
        <begin position="451"/>
        <end position="476"/>
    </location>
</feature>
<feature type="compositionally biased region" description="Polar residues" evidence="1">
    <location>
        <begin position="477"/>
        <end position="489"/>
    </location>
</feature>
<dbReference type="PANTHER" id="PTHR44029">
    <property type="entry name" value="DNAJ HOMOLOG SUBFAMILY C MEMBER 21"/>
    <property type="match status" value="1"/>
</dbReference>
<feature type="compositionally biased region" description="Polar residues" evidence="1">
    <location>
        <begin position="375"/>
        <end position="389"/>
    </location>
</feature>
<keyword evidence="4" id="KW-1185">Reference proteome</keyword>